<organism evidence="2 3">
    <name type="scientific">Datura stramonium</name>
    <name type="common">Jimsonweed</name>
    <name type="synonym">Common thornapple</name>
    <dbReference type="NCBI Taxonomy" id="4076"/>
    <lineage>
        <taxon>Eukaryota</taxon>
        <taxon>Viridiplantae</taxon>
        <taxon>Streptophyta</taxon>
        <taxon>Embryophyta</taxon>
        <taxon>Tracheophyta</taxon>
        <taxon>Spermatophyta</taxon>
        <taxon>Magnoliopsida</taxon>
        <taxon>eudicotyledons</taxon>
        <taxon>Gunneridae</taxon>
        <taxon>Pentapetalae</taxon>
        <taxon>asterids</taxon>
        <taxon>lamiids</taxon>
        <taxon>Solanales</taxon>
        <taxon>Solanaceae</taxon>
        <taxon>Solanoideae</taxon>
        <taxon>Datureae</taxon>
        <taxon>Datura</taxon>
    </lineage>
</organism>
<name>A0ABS8VKW5_DATST</name>
<proteinExistence type="predicted"/>
<reference evidence="2 3" key="1">
    <citation type="journal article" date="2021" name="BMC Genomics">
        <title>Datura genome reveals duplications of psychoactive alkaloid biosynthetic genes and high mutation rate following tissue culture.</title>
        <authorList>
            <person name="Rajewski A."/>
            <person name="Carter-House D."/>
            <person name="Stajich J."/>
            <person name="Litt A."/>
        </authorList>
    </citation>
    <scope>NUCLEOTIDE SEQUENCE [LARGE SCALE GENOMIC DNA]</scope>
    <source>
        <strain evidence="2">AR-01</strain>
    </source>
</reference>
<evidence type="ECO:0000313" key="2">
    <source>
        <dbReference type="EMBL" id="MCE0481201.1"/>
    </source>
</evidence>
<accession>A0ABS8VKW5</accession>
<feature type="region of interest" description="Disordered" evidence="1">
    <location>
        <begin position="63"/>
        <end position="87"/>
    </location>
</feature>
<gene>
    <name evidence="2" type="ORF">HAX54_038759</name>
</gene>
<keyword evidence="3" id="KW-1185">Reference proteome</keyword>
<evidence type="ECO:0000256" key="1">
    <source>
        <dbReference type="SAM" id="MobiDB-lite"/>
    </source>
</evidence>
<sequence>MPTPANGQAVSRTRATVFSIVGLITTKPRRQLFPSLNEADTVNGVASPTSPPPTHHFVHYAPLTAPTKGSRRVRFDEDLPTSQSRGN</sequence>
<evidence type="ECO:0000313" key="3">
    <source>
        <dbReference type="Proteomes" id="UP000823775"/>
    </source>
</evidence>
<dbReference type="Proteomes" id="UP000823775">
    <property type="component" value="Unassembled WGS sequence"/>
</dbReference>
<dbReference type="EMBL" id="JACEIK010005314">
    <property type="protein sequence ID" value="MCE0481201.1"/>
    <property type="molecule type" value="Genomic_DNA"/>
</dbReference>
<protein>
    <submittedName>
        <fullName evidence="2">Uncharacterized protein</fullName>
    </submittedName>
</protein>
<comment type="caution">
    <text evidence="2">The sequence shown here is derived from an EMBL/GenBank/DDBJ whole genome shotgun (WGS) entry which is preliminary data.</text>
</comment>